<dbReference type="InterPro" id="IPR036249">
    <property type="entry name" value="Thioredoxin-like_sf"/>
</dbReference>
<dbReference type="Proteomes" id="UP000258309">
    <property type="component" value="Unassembled WGS sequence"/>
</dbReference>
<sequence length="201" mass="22395">MSLQQELDSWKTPKALHVDPVPQVGSLAPLSSMLSLPDPNGKPTMVTFLRHCGCQFAEKTFREFRKFAGKNQDVNFIAISHSSQEATDNWAIAIGGEWDIKVIVDTERELYAQWGLGTSSTWHVINPWTVTSWYNIGKKEGIWNRATESGNRWQMAGSFAVDSEGVVKWVSVAKSADNIPDFQEGLKALGLGDRKARKSRA</sequence>
<gene>
    <name evidence="1" type="ORF">B7463_g9336</name>
</gene>
<dbReference type="EMBL" id="NCSJ02000228">
    <property type="protein sequence ID" value="RFU27010.1"/>
    <property type="molecule type" value="Genomic_DNA"/>
</dbReference>
<accession>A0A3E2H0T7</accession>
<dbReference type="AlphaFoldDB" id="A0A3E2H0T7"/>
<dbReference type="OMA" id="RDLYAKW"/>
<reference evidence="1 2" key="1">
    <citation type="submission" date="2018-05" db="EMBL/GenBank/DDBJ databases">
        <title>Draft genome sequence of Scytalidium lignicola DSM 105466, a ubiquitous saprotrophic fungus.</title>
        <authorList>
            <person name="Buettner E."/>
            <person name="Gebauer A.M."/>
            <person name="Hofrichter M."/>
            <person name="Liers C."/>
            <person name="Kellner H."/>
        </authorList>
    </citation>
    <scope>NUCLEOTIDE SEQUENCE [LARGE SCALE GENOMIC DNA]</scope>
    <source>
        <strain evidence="1 2">DSM 105466</strain>
    </source>
</reference>
<protein>
    <submittedName>
        <fullName evidence="1">Uncharacterized protein</fullName>
    </submittedName>
</protein>
<organism evidence="1 2">
    <name type="scientific">Scytalidium lignicola</name>
    <name type="common">Hyphomycete</name>
    <dbReference type="NCBI Taxonomy" id="5539"/>
    <lineage>
        <taxon>Eukaryota</taxon>
        <taxon>Fungi</taxon>
        <taxon>Dikarya</taxon>
        <taxon>Ascomycota</taxon>
        <taxon>Pezizomycotina</taxon>
        <taxon>Leotiomycetes</taxon>
        <taxon>Leotiomycetes incertae sedis</taxon>
        <taxon>Scytalidium</taxon>
    </lineage>
</organism>
<evidence type="ECO:0000313" key="1">
    <source>
        <dbReference type="EMBL" id="RFU27010.1"/>
    </source>
</evidence>
<dbReference type="SUPFAM" id="SSF52833">
    <property type="entry name" value="Thioredoxin-like"/>
    <property type="match status" value="1"/>
</dbReference>
<keyword evidence="2" id="KW-1185">Reference proteome</keyword>
<dbReference type="PANTHER" id="PTHR42336">
    <property type="entry name" value="THIOREDOXIN DOMAIN-CONTAINING PROTEIN-RELATED"/>
    <property type="match status" value="1"/>
</dbReference>
<dbReference type="PANTHER" id="PTHR42336:SF1">
    <property type="entry name" value="ALKYL HYDROPEROXIDE REDUCTASE SUBUNIT C_ THIOL SPECIFIC ANTIOXIDANT DOMAIN-CONTAINING PROTEIN"/>
    <property type="match status" value="1"/>
</dbReference>
<evidence type="ECO:0000313" key="2">
    <source>
        <dbReference type="Proteomes" id="UP000258309"/>
    </source>
</evidence>
<dbReference type="InterPro" id="IPR032801">
    <property type="entry name" value="PXL2A/B/C"/>
</dbReference>
<proteinExistence type="predicted"/>
<dbReference type="Pfam" id="PF13911">
    <property type="entry name" value="AhpC-TSA_2"/>
    <property type="match status" value="1"/>
</dbReference>
<comment type="caution">
    <text evidence="1">The sequence shown here is derived from an EMBL/GenBank/DDBJ whole genome shotgun (WGS) entry which is preliminary data.</text>
</comment>
<dbReference type="OrthoDB" id="40334at2759"/>
<dbReference type="Gene3D" id="3.40.30.10">
    <property type="entry name" value="Glutaredoxin"/>
    <property type="match status" value="1"/>
</dbReference>
<feature type="non-terminal residue" evidence="1">
    <location>
        <position position="201"/>
    </location>
</feature>
<feature type="non-terminal residue" evidence="1">
    <location>
        <position position="1"/>
    </location>
</feature>
<name>A0A3E2H0T7_SCYLI</name>